<evidence type="ECO:0000313" key="2">
    <source>
        <dbReference type="Proteomes" id="UP000240663"/>
    </source>
</evidence>
<keyword evidence="2" id="KW-1185">Reference proteome</keyword>
<sequence>MRLIASGIESCLVTSWDGWDGDNEWMVFYSVVLTPEVLTELQDAEVPVDNSKRLDLEINLTNMVATISQYNDDTFEDVTSWVFQLQVVPKYVGMPDVSNT</sequence>
<dbReference type="Proteomes" id="UP000240663">
    <property type="component" value="Segment"/>
</dbReference>
<accession>A0A2D2W745</accession>
<gene>
    <name evidence="1" type="ORF">P13BB106kb_p059</name>
</gene>
<protein>
    <submittedName>
        <fullName evidence="1">Uncharacterized protein</fullName>
    </submittedName>
</protein>
<reference evidence="1 2" key="1">
    <citation type="submission" date="2017-09" db="EMBL/GenBank/DDBJ databases">
        <title>Complete genome sequence of bacteriophage (DU_PP_V) infecting Pectobacterium spp.</title>
        <authorList>
            <person name="Park T.-H."/>
        </authorList>
    </citation>
    <scope>NUCLEOTIDE SEQUENCE [LARGE SCALE GENOMIC DNA]</scope>
</reference>
<name>A0A2D2W745_9CAUD</name>
<organism evidence="1 2">
    <name type="scientific">Pectobacterium phage DU_PP_V</name>
    <dbReference type="NCBI Taxonomy" id="2041492"/>
    <lineage>
        <taxon>Viruses</taxon>
        <taxon>Duplodnaviria</taxon>
        <taxon>Heunggongvirae</taxon>
        <taxon>Uroviricota</taxon>
        <taxon>Caudoviricetes</taxon>
        <taxon>Demerecviridae</taxon>
        <taxon>Mccorquodalevirinae</taxon>
        <taxon>Hongcheonvirus</taxon>
        <taxon>Hongcheonvirus DUPPV</taxon>
    </lineage>
</organism>
<dbReference type="EMBL" id="MF979564">
    <property type="protein sequence ID" value="ATS94043.1"/>
    <property type="molecule type" value="Genomic_DNA"/>
</dbReference>
<evidence type="ECO:0000313" key="1">
    <source>
        <dbReference type="EMBL" id="ATS94043.1"/>
    </source>
</evidence>
<proteinExistence type="predicted"/>